<feature type="compositionally biased region" description="Polar residues" evidence="1">
    <location>
        <begin position="179"/>
        <end position="188"/>
    </location>
</feature>
<protein>
    <recommendedName>
        <fullName evidence="4">CCHC-type domain-containing protein</fullName>
    </recommendedName>
</protein>
<evidence type="ECO:0008006" key="4">
    <source>
        <dbReference type="Google" id="ProtNLM"/>
    </source>
</evidence>
<dbReference type="EMBL" id="JADGMS010000014">
    <property type="protein sequence ID" value="KAF9669393.1"/>
    <property type="molecule type" value="Genomic_DNA"/>
</dbReference>
<dbReference type="PANTHER" id="PTHR47481:SF31">
    <property type="entry name" value="OS01G0873500 PROTEIN"/>
    <property type="match status" value="1"/>
</dbReference>
<evidence type="ECO:0000256" key="1">
    <source>
        <dbReference type="SAM" id="MobiDB-lite"/>
    </source>
</evidence>
<proteinExistence type="predicted"/>
<feature type="compositionally biased region" description="Polar residues" evidence="1">
    <location>
        <begin position="278"/>
        <end position="296"/>
    </location>
</feature>
<accession>A0A835JIQ5</accession>
<feature type="compositionally biased region" description="Polar residues" evidence="1">
    <location>
        <begin position="309"/>
        <end position="344"/>
    </location>
</feature>
<sequence>MQQNPAAATWLRMDQLVLGWINSSLSDGPLSQVINCESCHDAWMVLETLYGSHTRDRIQQMKGELQTLNKGSYSLEDYLHKAKSLALSLRGAGKPMDDDDLIVCILRGLGSEYDPIVAALNARDMFPSLEGVIGKLRDFEIRLQNAKTTPPNLAFYTNRYRAHAKSQGNVNMRERTGGYSKNQHQFQGRSRDTYNTRSGETYNTRSGENSSRNKMSSFTRPNRSSGRGRGGITCFRCGGPNHKANGCFASDDEAAQYKAFAAIQVRDTTDDSWYPDTGANQHMTSNPNEVQDSLTDNEVPVTDPVDPSVMSSNLPEVSATEPATTSPIQSALPSIPTEPSSSVLPSRLHPMVTRAQTGNLKPKTFFSTRHPIPICFLAELTAMPPEPTSYRQALQTTKDCK</sequence>
<organism evidence="2 3">
    <name type="scientific">Salix dunnii</name>
    <dbReference type="NCBI Taxonomy" id="1413687"/>
    <lineage>
        <taxon>Eukaryota</taxon>
        <taxon>Viridiplantae</taxon>
        <taxon>Streptophyta</taxon>
        <taxon>Embryophyta</taxon>
        <taxon>Tracheophyta</taxon>
        <taxon>Spermatophyta</taxon>
        <taxon>Magnoliopsida</taxon>
        <taxon>eudicotyledons</taxon>
        <taxon>Gunneridae</taxon>
        <taxon>Pentapetalae</taxon>
        <taxon>rosids</taxon>
        <taxon>fabids</taxon>
        <taxon>Malpighiales</taxon>
        <taxon>Salicaceae</taxon>
        <taxon>Saliceae</taxon>
        <taxon>Salix</taxon>
    </lineage>
</organism>
<dbReference type="Proteomes" id="UP000657918">
    <property type="component" value="Unassembled WGS sequence"/>
</dbReference>
<evidence type="ECO:0000313" key="3">
    <source>
        <dbReference type="Proteomes" id="UP000657918"/>
    </source>
</evidence>
<dbReference type="OrthoDB" id="1912561at2759"/>
<feature type="compositionally biased region" description="Polar residues" evidence="1">
    <location>
        <begin position="195"/>
        <end position="222"/>
    </location>
</feature>
<dbReference type="Pfam" id="PF14223">
    <property type="entry name" value="Retrotran_gag_2"/>
    <property type="match status" value="1"/>
</dbReference>
<evidence type="ECO:0000313" key="2">
    <source>
        <dbReference type="EMBL" id="KAF9669393.1"/>
    </source>
</evidence>
<keyword evidence="3" id="KW-1185">Reference proteome</keyword>
<dbReference type="PANTHER" id="PTHR47481">
    <property type="match status" value="1"/>
</dbReference>
<reference evidence="2 3" key="1">
    <citation type="submission" date="2020-10" db="EMBL/GenBank/DDBJ databases">
        <title>Plant Genome Project.</title>
        <authorList>
            <person name="Zhang R.-G."/>
        </authorList>
    </citation>
    <scope>NUCLEOTIDE SEQUENCE [LARGE SCALE GENOMIC DNA]</scope>
    <source>
        <strain evidence="2">FAFU-HL-1</strain>
        <tissue evidence="2">Leaf</tissue>
    </source>
</reference>
<feature type="region of interest" description="Disordered" evidence="1">
    <location>
        <begin position="172"/>
        <end position="230"/>
    </location>
</feature>
<dbReference type="AlphaFoldDB" id="A0A835JIQ5"/>
<comment type="caution">
    <text evidence="2">The sequence shown here is derived from an EMBL/GenBank/DDBJ whole genome shotgun (WGS) entry which is preliminary data.</text>
</comment>
<name>A0A835JIQ5_9ROSI</name>
<gene>
    <name evidence="2" type="ORF">SADUNF_Sadunf14G0103100</name>
</gene>
<feature type="region of interest" description="Disordered" evidence="1">
    <location>
        <begin position="271"/>
        <end position="345"/>
    </location>
</feature>